<gene>
    <name evidence="1" type="ORF">FBU59_002223</name>
</gene>
<sequence length="228" mass="25779">MESERSLAVSSLSTLMPRPSIRGLGRVRRAEFREMLDDPCSYSKFREYAATCFSSELTAFLDEYQSLKTATVFALNNQHCQILNPEKSTADLSLNFDHNGTLAANEQSASHLPRHWTRDSPHRVPKAQPLNLNTSVTISILETAKATYPHYDLSEAAFFPAVVLDKLVTVFSVYISLQSPMALNISQAMRNRIQARLENNQMTLTILDEAKDEVLMMLYADVYTRYCS</sequence>
<comment type="caution">
    <text evidence="1">The sequence shown here is derived from an EMBL/GenBank/DDBJ whole genome shotgun (WGS) entry which is preliminary data.</text>
</comment>
<proteinExistence type="predicted"/>
<dbReference type="Proteomes" id="UP001150603">
    <property type="component" value="Unassembled WGS sequence"/>
</dbReference>
<evidence type="ECO:0000313" key="2">
    <source>
        <dbReference type="Proteomes" id="UP001150603"/>
    </source>
</evidence>
<keyword evidence="2" id="KW-1185">Reference proteome</keyword>
<dbReference type="EMBL" id="JANBPW010001182">
    <property type="protein sequence ID" value="KAJ1945741.1"/>
    <property type="molecule type" value="Genomic_DNA"/>
</dbReference>
<name>A0ACC1JC35_9FUNG</name>
<accession>A0ACC1JC35</accession>
<reference evidence="1" key="1">
    <citation type="submission" date="2022-07" db="EMBL/GenBank/DDBJ databases">
        <title>Phylogenomic reconstructions and comparative analyses of Kickxellomycotina fungi.</title>
        <authorList>
            <person name="Reynolds N.K."/>
            <person name="Stajich J.E."/>
            <person name="Barry K."/>
            <person name="Grigoriev I.V."/>
            <person name="Crous P."/>
            <person name="Smith M.E."/>
        </authorList>
    </citation>
    <scope>NUCLEOTIDE SEQUENCE</scope>
    <source>
        <strain evidence="1">NRRL 5244</strain>
    </source>
</reference>
<protein>
    <submittedName>
        <fullName evidence="1">Uncharacterized protein</fullName>
    </submittedName>
</protein>
<organism evidence="1 2">
    <name type="scientific">Linderina macrospora</name>
    <dbReference type="NCBI Taxonomy" id="4868"/>
    <lineage>
        <taxon>Eukaryota</taxon>
        <taxon>Fungi</taxon>
        <taxon>Fungi incertae sedis</taxon>
        <taxon>Zoopagomycota</taxon>
        <taxon>Kickxellomycotina</taxon>
        <taxon>Kickxellomycetes</taxon>
        <taxon>Kickxellales</taxon>
        <taxon>Kickxellaceae</taxon>
        <taxon>Linderina</taxon>
    </lineage>
</organism>
<evidence type="ECO:0000313" key="1">
    <source>
        <dbReference type="EMBL" id="KAJ1945741.1"/>
    </source>
</evidence>